<sequence>MTHFISFIRASLAIAVAASIVYSSSAATQYVNGATIFGRCGNFAIQAGTAISFDGVQTTVNTGNVGVSPGTSITGSLQLGTGYTRESNTISTQNCAADELTAYGSLKGLNCTNTLVNSDLAGVTLTPGVYCSTSGVFTLSAGSLSLDAQGDASAQFIFQTTTTVITAASTNMILLNGAMAKNVYWQVGSSATLGGGSSFVGQILADVSITVDTGVSVVGRLYAEAAVTCASAANITLPTQC</sequence>
<evidence type="ECO:0000313" key="4">
    <source>
        <dbReference type="EMBL" id="XBW52366.1"/>
    </source>
</evidence>
<protein>
    <submittedName>
        <fullName evidence="4">Ice-binding family protein</fullName>
    </submittedName>
</protein>
<comment type="similarity">
    <text evidence="1">Belongs to the ice-binding protein family.</text>
</comment>
<dbReference type="InterPro" id="IPR021884">
    <property type="entry name" value="Ice-bd_prot"/>
</dbReference>
<feature type="signal peptide" evidence="3">
    <location>
        <begin position="1"/>
        <end position="26"/>
    </location>
</feature>
<dbReference type="EMBL" id="PP898179">
    <property type="protein sequence ID" value="XBW52366.1"/>
    <property type="molecule type" value="Genomic_DNA"/>
</dbReference>
<keyword evidence="2 3" id="KW-0732">Signal</keyword>
<dbReference type="Pfam" id="PF11999">
    <property type="entry name" value="Ice_binding"/>
    <property type="match status" value="1"/>
</dbReference>
<dbReference type="AlphaFoldDB" id="A0AAU7VF50"/>
<proteinExistence type="inferred from homology"/>
<name>A0AAU7VF50_9BILA</name>
<evidence type="ECO:0000256" key="3">
    <source>
        <dbReference type="SAM" id="SignalP"/>
    </source>
</evidence>
<reference evidence="4" key="1">
    <citation type="submission" date="2024-06" db="EMBL/GenBank/DDBJ databases">
        <authorList>
            <person name="Raymond J."/>
        </authorList>
    </citation>
    <scope>NUCLEOTIDE SEQUENCE</scope>
</reference>
<evidence type="ECO:0000256" key="1">
    <source>
        <dbReference type="ARBA" id="ARBA00005445"/>
    </source>
</evidence>
<evidence type="ECO:0000256" key="2">
    <source>
        <dbReference type="ARBA" id="ARBA00022729"/>
    </source>
</evidence>
<accession>A0AAU7VF50</accession>
<organism evidence="4">
    <name type="scientific">Adineta environmental sample</name>
    <dbReference type="NCBI Taxonomy" id="1193592"/>
    <lineage>
        <taxon>Eukaryota</taxon>
        <taxon>Metazoa</taxon>
        <taxon>Spiralia</taxon>
        <taxon>Gnathifera</taxon>
        <taxon>Rotifera</taxon>
        <taxon>Eurotatoria</taxon>
        <taxon>Bdelloidea</taxon>
        <taxon>Adinetida</taxon>
        <taxon>Adinetidae</taxon>
        <taxon>Adineta</taxon>
        <taxon>environmental samples</taxon>
    </lineage>
</organism>
<feature type="chain" id="PRO_5043526463" evidence="3">
    <location>
        <begin position="27"/>
        <end position="241"/>
    </location>
</feature>